<evidence type="ECO:0000313" key="2">
    <source>
        <dbReference type="EMBL" id="KDO77799.1"/>
    </source>
</evidence>
<evidence type="ECO:0000256" key="1">
    <source>
        <dbReference type="ARBA" id="ARBA00009861"/>
    </source>
</evidence>
<dbReference type="PaxDb" id="2711-XP_006467678.1"/>
<dbReference type="AlphaFoldDB" id="A0A067GDY3"/>
<comment type="similarity">
    <text evidence="1">Belongs to the plant acyltransferase family.</text>
</comment>
<keyword evidence="3" id="KW-1185">Reference proteome</keyword>
<protein>
    <submittedName>
        <fullName evidence="2">Uncharacterized protein</fullName>
    </submittedName>
</protein>
<evidence type="ECO:0000313" key="3">
    <source>
        <dbReference type="Proteomes" id="UP000027120"/>
    </source>
</evidence>
<dbReference type="PANTHER" id="PTHR31147">
    <property type="entry name" value="ACYL TRANSFERASE 4"/>
    <property type="match status" value="1"/>
</dbReference>
<dbReference type="InterPro" id="IPR050898">
    <property type="entry name" value="Plant_acyltransferase"/>
</dbReference>
<accession>A0A067GDY3</accession>
<dbReference type="SMR" id="A0A067GDY3"/>
<organism evidence="2 3">
    <name type="scientific">Citrus sinensis</name>
    <name type="common">Sweet orange</name>
    <name type="synonym">Citrus aurantium var. sinensis</name>
    <dbReference type="NCBI Taxonomy" id="2711"/>
    <lineage>
        <taxon>Eukaryota</taxon>
        <taxon>Viridiplantae</taxon>
        <taxon>Streptophyta</taxon>
        <taxon>Embryophyta</taxon>
        <taxon>Tracheophyta</taxon>
        <taxon>Spermatophyta</taxon>
        <taxon>Magnoliopsida</taxon>
        <taxon>eudicotyledons</taxon>
        <taxon>Gunneridae</taxon>
        <taxon>Pentapetalae</taxon>
        <taxon>rosids</taxon>
        <taxon>malvids</taxon>
        <taxon>Sapindales</taxon>
        <taxon>Rutaceae</taxon>
        <taxon>Aurantioideae</taxon>
        <taxon>Citrus</taxon>
    </lineage>
</organism>
<dbReference type="STRING" id="2711.A0A067GDY3"/>
<dbReference type="Pfam" id="PF02458">
    <property type="entry name" value="Transferase"/>
    <property type="match status" value="1"/>
</dbReference>
<dbReference type="EMBL" id="KK784879">
    <property type="protein sequence ID" value="KDO77799.1"/>
    <property type="molecule type" value="Genomic_DNA"/>
</dbReference>
<dbReference type="Gene3D" id="3.30.559.10">
    <property type="entry name" value="Chloramphenicol acetyltransferase-like domain"/>
    <property type="match status" value="2"/>
</dbReference>
<dbReference type="eggNOG" id="ENOG502QUVF">
    <property type="taxonomic scope" value="Eukaryota"/>
</dbReference>
<sequence length="443" mass="49007">MEVKIIETKQILPSTPPFKDEGEHELPLSHLDNDPNIRSFTFRYIRVYTASADIDRHPFDVIANSLSLALVHYYPLAGTLRPVGKSSSNQRLSLFCQSGQTFPLVNATADCTLDSLDYDSDSLEQLVPAPTLEEGLANPCILQVTVFKCGGYTLGTAVHHSMCDGMGATLVFGAAGELARGATKISVQPVWDRATLLGPRHPPRAEGPVLEFLGTEKGFKPYSHDVGPVVRQCFDVADECLDGLKDALFDECGMKFTTFEAFGAFVWRAKVRCSGISGDKNVKFAYPSNIRRTVKPPLPLGYWGNGCIPLYAQLSAKELVEQPLWKTAELIKKSKSNANDEYVHSFIDFQELYYEDGITAGREVSAFTDWRHVGHTSVDFGWGGPVIMFPLSKNLVGSKEPCYFLPPRKKDGFTLQVNLRASALPAFREEMDKFGNKVYQVSA</sequence>
<dbReference type="OrthoDB" id="671439at2759"/>
<proteinExistence type="inferred from homology"/>
<dbReference type="GO" id="GO:0016410">
    <property type="term" value="F:N-acyltransferase activity"/>
    <property type="evidence" value="ECO:0000318"/>
    <property type="project" value="GO_Central"/>
</dbReference>
<dbReference type="Proteomes" id="UP000027120">
    <property type="component" value="Unassembled WGS sequence"/>
</dbReference>
<reference evidence="2 3" key="1">
    <citation type="submission" date="2014-04" db="EMBL/GenBank/DDBJ databases">
        <authorList>
            <consortium name="International Citrus Genome Consortium"/>
            <person name="Gmitter F."/>
            <person name="Chen C."/>
            <person name="Farmerie W."/>
            <person name="Harkins T."/>
            <person name="Desany B."/>
            <person name="Mohiuddin M."/>
            <person name="Kodira C."/>
            <person name="Borodovsky M."/>
            <person name="Lomsadze A."/>
            <person name="Burns P."/>
            <person name="Jenkins J."/>
            <person name="Prochnik S."/>
            <person name="Shu S."/>
            <person name="Chapman J."/>
            <person name="Pitluck S."/>
            <person name="Schmutz J."/>
            <person name="Rokhsar D."/>
        </authorList>
    </citation>
    <scope>NUCLEOTIDE SEQUENCE</scope>
</reference>
<name>A0A067GDY3_CITSI</name>
<dbReference type="PANTHER" id="PTHR31147:SF33">
    <property type="entry name" value="N-HYDROXYCINNAMOYL_BENZOYLTRANSFERASE, PUTATIVE-RELATED"/>
    <property type="match status" value="1"/>
</dbReference>
<gene>
    <name evidence="2" type="ORF">CISIN_1g013437mg</name>
</gene>
<dbReference type="KEGG" id="cit:102620601"/>
<dbReference type="InterPro" id="IPR023213">
    <property type="entry name" value="CAT-like_dom_sf"/>
</dbReference>